<name>A0ACC2B4R5_DIPCM</name>
<protein>
    <submittedName>
        <fullName evidence="1">Uncharacterized protein</fullName>
    </submittedName>
</protein>
<comment type="caution">
    <text evidence="1">The sequence shown here is derived from an EMBL/GenBank/DDBJ whole genome shotgun (WGS) entry which is preliminary data.</text>
</comment>
<reference evidence="2" key="1">
    <citation type="journal article" date="2024" name="Proc. Natl. Acad. Sci. U.S.A.">
        <title>Extraordinary preservation of gene collinearity over three hundred million years revealed in homosporous lycophytes.</title>
        <authorList>
            <person name="Li C."/>
            <person name="Wickell D."/>
            <person name="Kuo L.Y."/>
            <person name="Chen X."/>
            <person name="Nie B."/>
            <person name="Liao X."/>
            <person name="Peng D."/>
            <person name="Ji J."/>
            <person name="Jenkins J."/>
            <person name="Williams M."/>
            <person name="Shu S."/>
            <person name="Plott C."/>
            <person name="Barry K."/>
            <person name="Rajasekar S."/>
            <person name="Grimwood J."/>
            <person name="Han X."/>
            <person name="Sun S."/>
            <person name="Hou Z."/>
            <person name="He W."/>
            <person name="Dai G."/>
            <person name="Sun C."/>
            <person name="Schmutz J."/>
            <person name="Leebens-Mack J.H."/>
            <person name="Li F.W."/>
            <person name="Wang L."/>
        </authorList>
    </citation>
    <scope>NUCLEOTIDE SEQUENCE [LARGE SCALE GENOMIC DNA]</scope>
    <source>
        <strain evidence="2">cv. PW_Plant_1</strain>
    </source>
</reference>
<gene>
    <name evidence="1" type="ORF">O6H91_17G020500</name>
</gene>
<proteinExistence type="predicted"/>
<accession>A0ACC2B4R5</accession>
<keyword evidence="2" id="KW-1185">Reference proteome</keyword>
<organism evidence="1 2">
    <name type="scientific">Diphasiastrum complanatum</name>
    <name type="common">Issler's clubmoss</name>
    <name type="synonym">Lycopodium complanatum</name>
    <dbReference type="NCBI Taxonomy" id="34168"/>
    <lineage>
        <taxon>Eukaryota</taxon>
        <taxon>Viridiplantae</taxon>
        <taxon>Streptophyta</taxon>
        <taxon>Embryophyta</taxon>
        <taxon>Tracheophyta</taxon>
        <taxon>Lycopodiopsida</taxon>
        <taxon>Lycopodiales</taxon>
        <taxon>Lycopodiaceae</taxon>
        <taxon>Lycopodioideae</taxon>
        <taxon>Diphasiastrum</taxon>
    </lineage>
</organism>
<dbReference type="Proteomes" id="UP001162992">
    <property type="component" value="Chromosome 17"/>
</dbReference>
<sequence>MADPPTLPPSLDFLSPDFDALEALHTKGLQPPNPRVRPLDNLASCRRLLPQELPESLANVAVKAPRSAESIAAQARAEARTSLLQEKAAAKARQIKILDAIAEKLDKGPLALLAACYKNQTQIQVWTRHTHGVRGILTGFLVAFDKHLNMVLKDVDEEYTVRLHVPRLVSKRGRAIAKIQVEGENCIDSKLKSGSSEASEVNLKDDAVNSLISDLKELKLFPKLEYRRRHLNQVFLRGDIVVMVRKKTLGNAIT</sequence>
<evidence type="ECO:0000313" key="2">
    <source>
        <dbReference type="Proteomes" id="UP001162992"/>
    </source>
</evidence>
<evidence type="ECO:0000313" key="1">
    <source>
        <dbReference type="EMBL" id="KAJ7524771.1"/>
    </source>
</evidence>
<dbReference type="EMBL" id="CM055108">
    <property type="protein sequence ID" value="KAJ7524771.1"/>
    <property type="molecule type" value="Genomic_DNA"/>
</dbReference>